<accession>A0ABU0PSD8</accession>
<reference evidence="1 2" key="1">
    <citation type="submission" date="2023-07" db="EMBL/GenBank/DDBJ databases">
        <title>Comparative genomics of wheat-associated soil bacteria to identify genetic determinants of phenazine resistance.</title>
        <authorList>
            <person name="Mouncey N."/>
        </authorList>
    </citation>
    <scope>NUCLEOTIDE SEQUENCE [LARGE SCALE GENOMIC DNA]</scope>
    <source>
        <strain evidence="1 2">W4I19-2</strain>
    </source>
</reference>
<organism evidence="1 2">
    <name type="scientific">Streptomyces achromogenes</name>
    <dbReference type="NCBI Taxonomy" id="67255"/>
    <lineage>
        <taxon>Bacteria</taxon>
        <taxon>Bacillati</taxon>
        <taxon>Actinomycetota</taxon>
        <taxon>Actinomycetes</taxon>
        <taxon>Kitasatosporales</taxon>
        <taxon>Streptomycetaceae</taxon>
        <taxon>Streptomyces</taxon>
    </lineage>
</organism>
<keyword evidence="2" id="KW-1185">Reference proteome</keyword>
<name>A0ABU0PSD8_STRAH</name>
<evidence type="ECO:0000313" key="1">
    <source>
        <dbReference type="EMBL" id="MDQ0681282.1"/>
    </source>
</evidence>
<dbReference type="Proteomes" id="UP001243364">
    <property type="component" value="Unassembled WGS sequence"/>
</dbReference>
<proteinExistence type="predicted"/>
<dbReference type="EMBL" id="JAUSYA010000001">
    <property type="protein sequence ID" value="MDQ0681282.1"/>
    <property type="molecule type" value="Genomic_DNA"/>
</dbReference>
<gene>
    <name evidence="1" type="ORF">QFZ56_000245</name>
</gene>
<dbReference type="RefSeq" id="WP_307039219.1">
    <property type="nucleotide sequence ID" value="NZ_JAUSYA010000001.1"/>
</dbReference>
<sequence>MPDQLYDRASRRCALDALDPSLRAALLAEAELQGLGDLSAVVTACVETRSVPRRRPGVLPRLLGGGPTQTSLTAAVLTPRHLLLAVTHVRTGSTTALCGRLDDMTVTEVDPRLVMDSGVSVCTRWSNHSEAGSMHVGLGDDPVGVWFKDVLRRAVQETRRAQGDDRAR</sequence>
<evidence type="ECO:0000313" key="2">
    <source>
        <dbReference type="Proteomes" id="UP001243364"/>
    </source>
</evidence>
<protein>
    <submittedName>
        <fullName evidence="1">Uncharacterized protein</fullName>
    </submittedName>
</protein>
<comment type="caution">
    <text evidence="1">The sequence shown here is derived from an EMBL/GenBank/DDBJ whole genome shotgun (WGS) entry which is preliminary data.</text>
</comment>